<evidence type="ECO:0000256" key="4">
    <source>
        <dbReference type="PROSITE-ProRule" id="PRU00708"/>
    </source>
</evidence>
<gene>
    <name evidence="7" type="primary">CRP1</name>
    <name evidence="7" type="ORF">SPIL2461_LOCUS21177</name>
</gene>
<organism evidence="7 8">
    <name type="scientific">Symbiodinium pilosum</name>
    <name type="common">Dinoflagellate</name>
    <dbReference type="NCBI Taxonomy" id="2952"/>
    <lineage>
        <taxon>Eukaryota</taxon>
        <taxon>Sar</taxon>
        <taxon>Alveolata</taxon>
        <taxon>Dinophyceae</taxon>
        <taxon>Suessiales</taxon>
        <taxon>Symbiodiniaceae</taxon>
        <taxon>Symbiodinium</taxon>
    </lineage>
</organism>
<evidence type="ECO:0000313" key="7">
    <source>
        <dbReference type="EMBL" id="CAE7736663.1"/>
    </source>
</evidence>
<keyword evidence="3 5" id="KW-0862">Zinc</keyword>
<dbReference type="Pfam" id="PF13812">
    <property type="entry name" value="PPR_3"/>
    <property type="match status" value="1"/>
</dbReference>
<keyword evidence="2 5" id="KW-0863">Zinc-finger</keyword>
<dbReference type="InterPro" id="IPR000571">
    <property type="entry name" value="Znf_CCCH"/>
</dbReference>
<dbReference type="AlphaFoldDB" id="A0A812XHQ7"/>
<dbReference type="OrthoDB" id="410307at2759"/>
<dbReference type="GO" id="GO:0003729">
    <property type="term" value="F:mRNA binding"/>
    <property type="evidence" value="ECO:0007669"/>
    <property type="project" value="TreeGrafter"/>
</dbReference>
<dbReference type="SMART" id="SM00356">
    <property type="entry name" value="ZnF_C3H1"/>
    <property type="match status" value="2"/>
</dbReference>
<dbReference type="InterPro" id="IPR002885">
    <property type="entry name" value="PPR_rpt"/>
</dbReference>
<dbReference type="Pfam" id="PF01535">
    <property type="entry name" value="PPR"/>
    <property type="match status" value="1"/>
</dbReference>
<dbReference type="PROSITE" id="PS50103">
    <property type="entry name" value="ZF_C3H1"/>
    <property type="match status" value="1"/>
</dbReference>
<evidence type="ECO:0000256" key="1">
    <source>
        <dbReference type="ARBA" id="ARBA00022723"/>
    </source>
</evidence>
<sequence length="550" mass="60166">MPRRRRSGATAAAAATQDTIRACSRVESEERSMRTQVFEKTKMCKFHILGACTKGSSCRFAHSQSELQCLPDLACTKLCKTLIATGGCDNPDCRYAHSQEELRPLPFPDIEREKEMRHFELPLAAGEVRPGVRRSASAMSMTALQKDKAYQTFMQIGQAAQAHAAEARRLHAAAAEIQAAHLADDVPYYLNHFGLDASGVHGQEAPGNLLAATDRCSAVQSSTPPRLSESEQLSLKLPEWRLKPRKALRFLSSGWMDASLTLQVLLAAHVQTNVYHFNAALGAVARAQLWPRTLQMLSSMLPTGVADRVTLNTAMHACEKGNWQLAHELLLCVRVFGVVPSAISYNSCISACARTAWRRVLCLADAMSFSAIQPVSGFHASVAFGCSPAGHNSAMNVCGQSEKWRVAVRLFQRMRERRQVENIITHSCLLVAAERLGRWRYAGASLRAMRSSAITPKVIACSSAISACEDSERWAEALDVLLGMVAEGVPPNVLSYSSAISALEKRGRWGRALDVLYRMDAMRAAPNEISFSGAVGACEKATNRVAYRQT</sequence>
<evidence type="ECO:0000259" key="6">
    <source>
        <dbReference type="PROSITE" id="PS50103"/>
    </source>
</evidence>
<evidence type="ECO:0000256" key="3">
    <source>
        <dbReference type="ARBA" id="ARBA00022833"/>
    </source>
</evidence>
<dbReference type="Gene3D" id="4.10.1000.10">
    <property type="entry name" value="Zinc finger, CCCH-type"/>
    <property type="match status" value="2"/>
</dbReference>
<evidence type="ECO:0000313" key="8">
    <source>
        <dbReference type="Proteomes" id="UP000649617"/>
    </source>
</evidence>
<dbReference type="PANTHER" id="PTHR47938:SF35">
    <property type="entry name" value="PENTATRICOPEPTIDE REPEAT-CONTAINING PROTEIN 4, MITOCHONDRIAL-RELATED"/>
    <property type="match status" value="1"/>
</dbReference>
<dbReference type="PROSITE" id="PS51375">
    <property type="entry name" value="PPR"/>
    <property type="match status" value="2"/>
</dbReference>
<feature type="repeat" description="PPR" evidence="4">
    <location>
        <begin position="457"/>
        <end position="491"/>
    </location>
</feature>
<dbReference type="Proteomes" id="UP000649617">
    <property type="component" value="Unassembled WGS sequence"/>
</dbReference>
<reference evidence="7" key="1">
    <citation type="submission" date="2021-02" db="EMBL/GenBank/DDBJ databases">
        <authorList>
            <person name="Dougan E. K."/>
            <person name="Rhodes N."/>
            <person name="Thang M."/>
            <person name="Chan C."/>
        </authorList>
    </citation>
    <scope>NUCLEOTIDE SEQUENCE</scope>
</reference>
<dbReference type="GO" id="GO:0008270">
    <property type="term" value="F:zinc ion binding"/>
    <property type="evidence" value="ECO:0007669"/>
    <property type="project" value="UniProtKB-KW"/>
</dbReference>
<evidence type="ECO:0000256" key="5">
    <source>
        <dbReference type="PROSITE-ProRule" id="PRU00723"/>
    </source>
</evidence>
<dbReference type="InterPro" id="IPR011990">
    <property type="entry name" value="TPR-like_helical_dom_sf"/>
</dbReference>
<keyword evidence="1 5" id="KW-0479">Metal-binding</keyword>
<dbReference type="SUPFAM" id="SSF90229">
    <property type="entry name" value="CCCH zinc finger"/>
    <property type="match status" value="1"/>
</dbReference>
<dbReference type="EMBL" id="CAJNIZ010046012">
    <property type="protein sequence ID" value="CAE7736663.1"/>
    <property type="molecule type" value="Genomic_DNA"/>
</dbReference>
<dbReference type="Gene3D" id="1.25.40.10">
    <property type="entry name" value="Tetratricopeptide repeat domain"/>
    <property type="match status" value="2"/>
</dbReference>
<feature type="domain" description="C3H1-type" evidence="6">
    <location>
        <begin position="38"/>
        <end position="65"/>
    </location>
</feature>
<evidence type="ECO:0000256" key="2">
    <source>
        <dbReference type="ARBA" id="ARBA00022771"/>
    </source>
</evidence>
<proteinExistence type="predicted"/>
<comment type="caution">
    <text evidence="7">The sequence shown here is derived from an EMBL/GenBank/DDBJ whole genome shotgun (WGS) entry which is preliminary data.</text>
</comment>
<feature type="repeat" description="PPR" evidence="4">
    <location>
        <begin position="492"/>
        <end position="526"/>
    </location>
</feature>
<dbReference type="Pfam" id="PF00642">
    <property type="entry name" value="zf-CCCH"/>
    <property type="match status" value="1"/>
</dbReference>
<dbReference type="PANTHER" id="PTHR47938">
    <property type="entry name" value="RESPIRATORY COMPLEX I CHAPERONE (CIA84), PUTATIVE (AFU_ORTHOLOGUE AFUA_2G06020)-RELATED"/>
    <property type="match status" value="1"/>
</dbReference>
<dbReference type="InterPro" id="IPR036855">
    <property type="entry name" value="Znf_CCCH_sf"/>
</dbReference>
<protein>
    <submittedName>
        <fullName evidence="7">CRP1 protein</fullName>
    </submittedName>
</protein>
<feature type="zinc finger region" description="C3H1-type" evidence="5">
    <location>
        <begin position="38"/>
        <end position="65"/>
    </location>
</feature>
<accession>A0A812XHQ7</accession>
<keyword evidence="8" id="KW-1185">Reference proteome</keyword>
<name>A0A812XHQ7_SYMPI</name>